<evidence type="ECO:0008006" key="3">
    <source>
        <dbReference type="Google" id="ProtNLM"/>
    </source>
</evidence>
<gene>
    <name evidence="1" type="ORF">Pla52n_34700</name>
</gene>
<comment type="caution">
    <text evidence="1">The sequence shown here is derived from an EMBL/GenBank/DDBJ whole genome shotgun (WGS) entry which is preliminary data.</text>
</comment>
<name>A0A5C6ARU1_9BACT</name>
<organism evidence="1 2">
    <name type="scientific">Stieleria varia</name>
    <dbReference type="NCBI Taxonomy" id="2528005"/>
    <lineage>
        <taxon>Bacteria</taxon>
        <taxon>Pseudomonadati</taxon>
        <taxon>Planctomycetota</taxon>
        <taxon>Planctomycetia</taxon>
        <taxon>Pirellulales</taxon>
        <taxon>Pirellulaceae</taxon>
        <taxon>Stieleria</taxon>
    </lineage>
</organism>
<dbReference type="EMBL" id="SJPN01000004">
    <property type="protein sequence ID" value="TWU02420.1"/>
    <property type="molecule type" value="Genomic_DNA"/>
</dbReference>
<dbReference type="OrthoDB" id="243619at2"/>
<dbReference type="Proteomes" id="UP000320176">
    <property type="component" value="Unassembled WGS sequence"/>
</dbReference>
<evidence type="ECO:0000313" key="2">
    <source>
        <dbReference type="Proteomes" id="UP000320176"/>
    </source>
</evidence>
<proteinExistence type="predicted"/>
<evidence type="ECO:0000313" key="1">
    <source>
        <dbReference type="EMBL" id="TWU02420.1"/>
    </source>
</evidence>
<dbReference type="RefSeq" id="WP_146520758.1">
    <property type="nucleotide sequence ID" value="NZ_CP151726.1"/>
</dbReference>
<dbReference type="AlphaFoldDB" id="A0A5C6ARU1"/>
<accession>A0A5C6ARU1</accession>
<keyword evidence="2" id="KW-1185">Reference proteome</keyword>
<protein>
    <recommendedName>
        <fullName evidence="3">GYF domain-containing protein</fullName>
    </recommendedName>
</protein>
<reference evidence="1 2" key="1">
    <citation type="submission" date="2019-02" db="EMBL/GenBank/DDBJ databases">
        <title>Deep-cultivation of Planctomycetes and their phenomic and genomic characterization uncovers novel biology.</title>
        <authorList>
            <person name="Wiegand S."/>
            <person name="Jogler M."/>
            <person name="Boedeker C."/>
            <person name="Pinto D."/>
            <person name="Vollmers J."/>
            <person name="Rivas-Marin E."/>
            <person name="Kohn T."/>
            <person name="Peeters S.H."/>
            <person name="Heuer A."/>
            <person name="Rast P."/>
            <person name="Oberbeckmann S."/>
            <person name="Bunk B."/>
            <person name="Jeske O."/>
            <person name="Meyerdierks A."/>
            <person name="Storesund J.E."/>
            <person name="Kallscheuer N."/>
            <person name="Luecker S."/>
            <person name="Lage O.M."/>
            <person name="Pohl T."/>
            <person name="Merkel B.J."/>
            <person name="Hornburger P."/>
            <person name="Mueller R.-W."/>
            <person name="Bruemmer F."/>
            <person name="Labrenz M."/>
            <person name="Spormann A.M."/>
            <person name="Op Den Camp H."/>
            <person name="Overmann J."/>
            <person name="Amann R."/>
            <person name="Jetten M.S.M."/>
            <person name="Mascher T."/>
            <person name="Medema M.H."/>
            <person name="Devos D.P."/>
            <person name="Kaster A.-K."/>
            <person name="Ovreas L."/>
            <person name="Rohde M."/>
            <person name="Galperin M.Y."/>
            <person name="Jogler C."/>
        </authorList>
    </citation>
    <scope>NUCLEOTIDE SEQUENCE [LARGE SCALE GENOMIC DNA]</scope>
    <source>
        <strain evidence="1 2">Pla52n</strain>
    </source>
</reference>
<sequence>MSVFFIVADHKVLGPFTGIELREAALAGVLSSDCMIGGTPRGPWHSAGTVGLFNDQKVPQPHPPGVVVPLFDVQGLPGAFQGPFKLRELIGFASRGLLPLDSQYRAVGTESWGLVSNLRIIAVCVSGDLVLVDPDGRICLRTRGVAAGADANRWSVEHRPPGALAKPVERSGATPVRERNEIAQYGDVGESEQAVSENNEVETELTRSLRQSLVLDPKVRKQSQDRPANCAFPYGVSMRRAAIVTGVVTSLLLLAFVVPTLLRQWNDRTMDHDALIGQWIHATDPDQPRFGISFDAGGHCVIFNANGASWTGSFDWPQRGGQWMSGAGIPGLKTKIDESEPEHQLALIQPSDGYIKLSGFVKDPPMIDGHHVRDLFVRRIGDQLMLGYLTSVEITDSEKRMTAAWVSTRRFATAQPTDILAQLKSIPERSTASNSPEPYRSAPVLADAIAAVSNQSASLSENDADGSPAYSATVNGSFLLKLLGVPDEARRLYPFEAPKVPLGESFEGSQLVRYRDVTLMLSPSGEIQYVRVGGLPANKNVSG</sequence>